<dbReference type="EMBL" id="JAUDFV010000132">
    <property type="protein sequence ID" value="KAL2728517.1"/>
    <property type="molecule type" value="Genomic_DNA"/>
</dbReference>
<gene>
    <name evidence="1" type="ORF">V1478_006149</name>
</gene>
<proteinExistence type="predicted"/>
<organism evidence="1 2">
    <name type="scientific">Vespula squamosa</name>
    <name type="common">Southern yellow jacket</name>
    <name type="synonym">Wasp</name>
    <dbReference type="NCBI Taxonomy" id="30214"/>
    <lineage>
        <taxon>Eukaryota</taxon>
        <taxon>Metazoa</taxon>
        <taxon>Ecdysozoa</taxon>
        <taxon>Arthropoda</taxon>
        <taxon>Hexapoda</taxon>
        <taxon>Insecta</taxon>
        <taxon>Pterygota</taxon>
        <taxon>Neoptera</taxon>
        <taxon>Endopterygota</taxon>
        <taxon>Hymenoptera</taxon>
        <taxon>Apocrita</taxon>
        <taxon>Aculeata</taxon>
        <taxon>Vespoidea</taxon>
        <taxon>Vespidae</taxon>
        <taxon>Vespinae</taxon>
        <taxon>Vespula</taxon>
    </lineage>
</organism>
<dbReference type="AlphaFoldDB" id="A0ABD2B708"/>
<dbReference type="Proteomes" id="UP001607302">
    <property type="component" value="Unassembled WGS sequence"/>
</dbReference>
<sequence>MLKKEKSNEVEQSLRKIRSLFPEGPKENFLLFLHGIIRNIASTPTLLCHSSKEDYGKEETISSECVASP</sequence>
<protein>
    <submittedName>
        <fullName evidence="1">Uncharacterized protein</fullName>
    </submittedName>
</protein>
<reference evidence="1 2" key="1">
    <citation type="journal article" date="2024" name="Ann. Entomol. Soc. Am.">
        <title>Genomic analyses of the southern and eastern yellowjacket wasps (Hymenoptera: Vespidae) reveal evolutionary signatures of social life.</title>
        <authorList>
            <person name="Catto M.A."/>
            <person name="Caine P.B."/>
            <person name="Orr S.E."/>
            <person name="Hunt B.G."/>
            <person name="Goodisman M.A.D."/>
        </authorList>
    </citation>
    <scope>NUCLEOTIDE SEQUENCE [LARGE SCALE GENOMIC DNA]</scope>
    <source>
        <strain evidence="1">233</strain>
        <tissue evidence="1">Head and thorax</tissue>
    </source>
</reference>
<evidence type="ECO:0000313" key="2">
    <source>
        <dbReference type="Proteomes" id="UP001607302"/>
    </source>
</evidence>
<accession>A0ABD2B708</accession>
<keyword evidence="2" id="KW-1185">Reference proteome</keyword>
<evidence type="ECO:0000313" key="1">
    <source>
        <dbReference type="EMBL" id="KAL2728517.1"/>
    </source>
</evidence>
<comment type="caution">
    <text evidence="1">The sequence shown here is derived from an EMBL/GenBank/DDBJ whole genome shotgun (WGS) entry which is preliminary data.</text>
</comment>
<name>A0ABD2B708_VESSQ</name>